<feature type="compositionally biased region" description="Polar residues" evidence="1">
    <location>
        <begin position="387"/>
        <end position="402"/>
    </location>
</feature>
<evidence type="ECO:0000313" key="2">
    <source>
        <dbReference type="EMBL" id="GAX74604.1"/>
    </source>
</evidence>
<accession>A0A250WUU1</accession>
<reference evidence="2 3" key="1">
    <citation type="submission" date="2017-08" db="EMBL/GenBank/DDBJ databases">
        <title>Acidophilic green algal genome provides insights into adaptation to an acidic environment.</title>
        <authorList>
            <person name="Hirooka S."/>
            <person name="Hirose Y."/>
            <person name="Kanesaki Y."/>
            <person name="Higuchi S."/>
            <person name="Fujiwara T."/>
            <person name="Onuma R."/>
            <person name="Era A."/>
            <person name="Ohbayashi R."/>
            <person name="Uzuka A."/>
            <person name="Nozaki H."/>
            <person name="Yoshikawa H."/>
            <person name="Miyagishima S.Y."/>
        </authorList>
    </citation>
    <scope>NUCLEOTIDE SEQUENCE [LARGE SCALE GENOMIC DNA]</scope>
    <source>
        <strain evidence="2 3">NIES-2499</strain>
    </source>
</reference>
<keyword evidence="3" id="KW-1185">Reference proteome</keyword>
<dbReference type="AlphaFoldDB" id="A0A250WUU1"/>
<sequence length="488" mass="52357">MSMEIKTGKYSGKPKLASIESITVRHRIVFLVIKEGFVSLVTLVTKLAKVLTRQLLKMLLYGWRQKTSILLPLSLAPKIVYGAIAAALSSKLGKAVVAVATSLCCMQLHYRRGTTTSINSSVELGFSVLFGMFKVRTQLDLQLCNPFSLWEEGRQGSNNNRVQDHDRSTHNTNTLDPDKAASSNSVLLHASSREREEYRVYLSEDFEQHVMKFLKSQGASSNLSGGACHNILLEGGGGEPDRRPAFIIYSPVKAKEAAGICPVSNAEPLMTPPEIAIQPPDFNEHLGKDTSLFKSLERNRELPLLHYSALNTAALCSAAPLPDGCILDEVYPVPSSTAISSQGSATKQVDMTGNFIISPSSRRIRGSACIDPMTGIDTVRGVMTVRTTPTKQQAAGSSSTGEPDQGGIMLDGTAEGVNTTSARQDGGAWVTTAWWEKPAPRTPPRMSNSLSPAATAAGTSASPSVAVGVKDNKNRHSPTQSSKAVSDV</sequence>
<feature type="compositionally biased region" description="Low complexity" evidence="1">
    <location>
        <begin position="451"/>
        <end position="468"/>
    </location>
</feature>
<feature type="region of interest" description="Disordered" evidence="1">
    <location>
        <begin position="387"/>
        <end position="488"/>
    </location>
</feature>
<comment type="caution">
    <text evidence="2">The sequence shown here is derived from an EMBL/GenBank/DDBJ whole genome shotgun (WGS) entry which is preliminary data.</text>
</comment>
<protein>
    <submittedName>
        <fullName evidence="2">Uncharacterized protein</fullName>
    </submittedName>
</protein>
<evidence type="ECO:0000313" key="3">
    <source>
        <dbReference type="Proteomes" id="UP000232323"/>
    </source>
</evidence>
<organism evidence="2 3">
    <name type="scientific">Chlamydomonas eustigma</name>
    <dbReference type="NCBI Taxonomy" id="1157962"/>
    <lineage>
        <taxon>Eukaryota</taxon>
        <taxon>Viridiplantae</taxon>
        <taxon>Chlorophyta</taxon>
        <taxon>core chlorophytes</taxon>
        <taxon>Chlorophyceae</taxon>
        <taxon>CS clade</taxon>
        <taxon>Chlamydomonadales</taxon>
        <taxon>Chlamydomonadaceae</taxon>
        <taxon>Chlamydomonas</taxon>
    </lineage>
</organism>
<dbReference type="EMBL" id="BEGY01000008">
    <property type="protein sequence ID" value="GAX74604.1"/>
    <property type="molecule type" value="Genomic_DNA"/>
</dbReference>
<dbReference type="Proteomes" id="UP000232323">
    <property type="component" value="Unassembled WGS sequence"/>
</dbReference>
<feature type="compositionally biased region" description="Polar residues" evidence="1">
    <location>
        <begin position="477"/>
        <end position="488"/>
    </location>
</feature>
<name>A0A250WUU1_9CHLO</name>
<proteinExistence type="predicted"/>
<feature type="region of interest" description="Disordered" evidence="1">
    <location>
        <begin position="155"/>
        <end position="185"/>
    </location>
</feature>
<evidence type="ECO:0000256" key="1">
    <source>
        <dbReference type="SAM" id="MobiDB-lite"/>
    </source>
</evidence>
<feature type="compositionally biased region" description="Polar residues" evidence="1">
    <location>
        <begin position="170"/>
        <end position="185"/>
    </location>
</feature>
<gene>
    <name evidence="2" type="ORF">CEUSTIGMA_g2052.t1</name>
</gene>